<accession>H8Z5D5</accession>
<dbReference type="AlphaFoldDB" id="H8Z5D5"/>
<dbReference type="Proteomes" id="UP000002964">
    <property type="component" value="Unassembled WGS sequence"/>
</dbReference>
<dbReference type="STRING" id="631362.Thi970DRAFT_04185"/>
<keyword evidence="2" id="KW-1185">Reference proteome</keyword>
<organism evidence="1 2">
    <name type="scientific">Thiorhodovibrio frisius</name>
    <dbReference type="NCBI Taxonomy" id="631362"/>
    <lineage>
        <taxon>Bacteria</taxon>
        <taxon>Pseudomonadati</taxon>
        <taxon>Pseudomonadota</taxon>
        <taxon>Gammaproteobacteria</taxon>
        <taxon>Chromatiales</taxon>
        <taxon>Chromatiaceae</taxon>
        <taxon>Thiorhodovibrio</taxon>
    </lineage>
</organism>
<sequence>MATSAAARLSGFILPEIGTLAPMQPRCLDGLEKMPLRILSAVQNAHDLDATVLESIKYDVT</sequence>
<protein>
    <submittedName>
        <fullName evidence="1">Uncharacterized protein</fullName>
    </submittedName>
</protein>
<dbReference type="EMBL" id="JH603170">
    <property type="protein sequence ID" value="EIC20542.1"/>
    <property type="molecule type" value="Genomic_DNA"/>
</dbReference>
<gene>
    <name evidence="1" type="ORF">Thi970DRAFT_04185</name>
</gene>
<reference evidence="1 2" key="2">
    <citation type="submission" date="2011-11" db="EMBL/GenBank/DDBJ databases">
        <authorList>
            <consortium name="US DOE Joint Genome Institute"/>
            <person name="Lucas S."/>
            <person name="Han J."/>
            <person name="Lapidus A."/>
            <person name="Cheng J.-F."/>
            <person name="Goodwin L."/>
            <person name="Pitluck S."/>
            <person name="Peters L."/>
            <person name="Ovchinnikova G."/>
            <person name="Zhang X."/>
            <person name="Detter J.C."/>
            <person name="Han C."/>
            <person name="Tapia R."/>
            <person name="Land M."/>
            <person name="Hauser L."/>
            <person name="Kyrpides N."/>
            <person name="Ivanova N."/>
            <person name="Pagani I."/>
            <person name="Vogl K."/>
            <person name="Liu Z."/>
            <person name="Overmann J."/>
            <person name="Frigaard N.-U."/>
            <person name="Bryant D."/>
            <person name="Woyke T."/>
        </authorList>
    </citation>
    <scope>NUCLEOTIDE SEQUENCE [LARGE SCALE GENOMIC DNA]</scope>
    <source>
        <strain evidence="1 2">970</strain>
    </source>
</reference>
<reference evidence="2" key="1">
    <citation type="submission" date="2011-06" db="EMBL/GenBank/DDBJ databases">
        <authorList>
            <consortium name="US DOE Joint Genome Institute (JGI-PGF)"/>
            <person name="Lucas S."/>
            <person name="Han J."/>
            <person name="Lapidus A."/>
            <person name="Cheng J.-F."/>
            <person name="Goodwin L."/>
            <person name="Pitluck S."/>
            <person name="Peters L."/>
            <person name="Land M.L."/>
            <person name="Hauser L."/>
            <person name="Vogl K."/>
            <person name="Liu Z."/>
            <person name="Overmann J."/>
            <person name="Frigaard N.-U."/>
            <person name="Bryant D.A."/>
            <person name="Woyke T.J."/>
        </authorList>
    </citation>
    <scope>NUCLEOTIDE SEQUENCE [LARGE SCALE GENOMIC DNA]</scope>
    <source>
        <strain evidence="2">970</strain>
    </source>
</reference>
<evidence type="ECO:0000313" key="2">
    <source>
        <dbReference type="Proteomes" id="UP000002964"/>
    </source>
</evidence>
<name>H8Z5D5_9GAMM</name>
<proteinExistence type="predicted"/>
<evidence type="ECO:0000313" key="1">
    <source>
        <dbReference type="EMBL" id="EIC20542.1"/>
    </source>
</evidence>
<dbReference type="HOGENOM" id="CLU_2921357_0_0_6"/>